<evidence type="ECO:0008006" key="4">
    <source>
        <dbReference type="Google" id="ProtNLM"/>
    </source>
</evidence>
<keyword evidence="1" id="KW-0732">Signal</keyword>
<feature type="chain" id="PRO_5045703824" description="TonB C-terminal domain-containing protein" evidence="1">
    <location>
        <begin position="19"/>
        <end position="201"/>
    </location>
</feature>
<protein>
    <recommendedName>
        <fullName evidence="4">TonB C-terminal domain-containing protein</fullName>
    </recommendedName>
</protein>
<organism evidence="2 3">
    <name type="scientific">Chryseobacterium viscerum</name>
    <dbReference type="NCBI Taxonomy" id="1037377"/>
    <lineage>
        <taxon>Bacteria</taxon>
        <taxon>Pseudomonadati</taxon>
        <taxon>Bacteroidota</taxon>
        <taxon>Flavobacteriia</taxon>
        <taxon>Flavobacteriales</taxon>
        <taxon>Weeksellaceae</taxon>
        <taxon>Chryseobacterium group</taxon>
        <taxon>Chryseobacterium</taxon>
    </lineage>
</organism>
<dbReference type="RefSeq" id="WP_152289067.1">
    <property type="nucleotide sequence ID" value="NZ_VTPV01000002.1"/>
</dbReference>
<accession>A0A5N4BTV8</accession>
<evidence type="ECO:0000313" key="2">
    <source>
        <dbReference type="EMBL" id="KAB1231856.1"/>
    </source>
</evidence>
<dbReference type="EMBL" id="VTPV01000002">
    <property type="protein sequence ID" value="KAB1231856.1"/>
    <property type="molecule type" value="Genomic_DNA"/>
</dbReference>
<gene>
    <name evidence="2" type="ORF">F8D52_04250</name>
</gene>
<reference evidence="2 3" key="1">
    <citation type="journal article" date="2019" name="Stand. Genomic Sci.">
        <title>Draft Whole-Genome Sequence of a Novel Chryseobacterium viscerum Strain Isolated from Fresh Water at Dripping Springs, New Mexico.</title>
        <authorList>
            <person name="Kyndt J.A."/>
            <person name="Moore T.C."/>
        </authorList>
    </citation>
    <scope>NUCLEOTIDE SEQUENCE [LARGE SCALE GENOMIC DNA]</scope>
    <source>
        <strain evidence="2 3">DPS</strain>
    </source>
</reference>
<dbReference type="Proteomes" id="UP000326384">
    <property type="component" value="Unassembled WGS sequence"/>
</dbReference>
<proteinExistence type="predicted"/>
<sequence length="201" mass="23088">MKSLFALLFLFLSFVINAQLKEVKQLKSIEKKYDSIVISYQKKAKDSLSYLKKSDRNEIMAKEEGRIHQMKKEEEYAQLKKIKEEEQELVKLNLPEKHIKCDEGAGIQMPDLLIKPKYKPTVSRTTKQNSKGDNSELTTVVTFSVTADGYIKNVNAVGNDDDFNKQSELTLYKIEKITPRCIGGISRATIYKLPVRMTFNN</sequence>
<comment type="caution">
    <text evidence="2">The sequence shown here is derived from an EMBL/GenBank/DDBJ whole genome shotgun (WGS) entry which is preliminary data.</text>
</comment>
<evidence type="ECO:0000256" key="1">
    <source>
        <dbReference type="SAM" id="SignalP"/>
    </source>
</evidence>
<keyword evidence="3" id="KW-1185">Reference proteome</keyword>
<name>A0A5N4BTV8_9FLAO</name>
<evidence type="ECO:0000313" key="3">
    <source>
        <dbReference type="Proteomes" id="UP000326384"/>
    </source>
</evidence>
<feature type="signal peptide" evidence="1">
    <location>
        <begin position="1"/>
        <end position="18"/>
    </location>
</feature>